<name>A0A1L9R413_ASPWE</name>
<dbReference type="Proteomes" id="UP000184383">
    <property type="component" value="Unassembled WGS sequence"/>
</dbReference>
<dbReference type="OrthoDB" id="195446at2759"/>
<evidence type="ECO:0000256" key="1">
    <source>
        <dbReference type="ARBA" id="ARBA00022737"/>
    </source>
</evidence>
<reference evidence="4" key="1">
    <citation type="journal article" date="2017" name="Genome Biol.">
        <title>Comparative genomics reveals high biological diversity and specific adaptations in the industrially and medically important fungal genus Aspergillus.</title>
        <authorList>
            <person name="de Vries R.P."/>
            <person name="Riley R."/>
            <person name="Wiebenga A."/>
            <person name="Aguilar-Osorio G."/>
            <person name="Amillis S."/>
            <person name="Uchima C.A."/>
            <person name="Anderluh G."/>
            <person name="Asadollahi M."/>
            <person name="Askin M."/>
            <person name="Barry K."/>
            <person name="Battaglia E."/>
            <person name="Bayram O."/>
            <person name="Benocci T."/>
            <person name="Braus-Stromeyer S.A."/>
            <person name="Caldana C."/>
            <person name="Canovas D."/>
            <person name="Cerqueira G.C."/>
            <person name="Chen F."/>
            <person name="Chen W."/>
            <person name="Choi C."/>
            <person name="Clum A."/>
            <person name="Dos Santos R.A."/>
            <person name="Damasio A.R."/>
            <person name="Diallinas G."/>
            <person name="Emri T."/>
            <person name="Fekete E."/>
            <person name="Flipphi M."/>
            <person name="Freyberg S."/>
            <person name="Gallo A."/>
            <person name="Gournas C."/>
            <person name="Habgood R."/>
            <person name="Hainaut M."/>
            <person name="Harispe M.L."/>
            <person name="Henrissat B."/>
            <person name="Hilden K.S."/>
            <person name="Hope R."/>
            <person name="Hossain A."/>
            <person name="Karabika E."/>
            <person name="Karaffa L."/>
            <person name="Karanyi Z."/>
            <person name="Krasevec N."/>
            <person name="Kuo A."/>
            <person name="Kusch H."/>
            <person name="LaButti K."/>
            <person name="Lagendijk E.L."/>
            <person name="Lapidus A."/>
            <person name="Levasseur A."/>
            <person name="Lindquist E."/>
            <person name="Lipzen A."/>
            <person name="Logrieco A.F."/>
            <person name="MacCabe A."/>
            <person name="Maekelae M.R."/>
            <person name="Malavazi I."/>
            <person name="Melin P."/>
            <person name="Meyer V."/>
            <person name="Mielnichuk N."/>
            <person name="Miskei M."/>
            <person name="Molnar A.P."/>
            <person name="Mule G."/>
            <person name="Ngan C.Y."/>
            <person name="Orejas M."/>
            <person name="Orosz E."/>
            <person name="Ouedraogo J.P."/>
            <person name="Overkamp K.M."/>
            <person name="Park H.-S."/>
            <person name="Perrone G."/>
            <person name="Piumi F."/>
            <person name="Punt P.J."/>
            <person name="Ram A.F."/>
            <person name="Ramon A."/>
            <person name="Rauscher S."/>
            <person name="Record E."/>
            <person name="Riano-Pachon D.M."/>
            <person name="Robert V."/>
            <person name="Roehrig J."/>
            <person name="Ruller R."/>
            <person name="Salamov A."/>
            <person name="Salih N.S."/>
            <person name="Samson R.A."/>
            <person name="Sandor E."/>
            <person name="Sanguinetti M."/>
            <person name="Schuetze T."/>
            <person name="Sepcic K."/>
            <person name="Shelest E."/>
            <person name="Sherlock G."/>
            <person name="Sophianopoulou V."/>
            <person name="Squina F.M."/>
            <person name="Sun H."/>
            <person name="Susca A."/>
            <person name="Todd R.B."/>
            <person name="Tsang A."/>
            <person name="Unkles S.E."/>
            <person name="van de Wiele N."/>
            <person name="van Rossen-Uffink D."/>
            <person name="Oliveira J.V."/>
            <person name="Vesth T.C."/>
            <person name="Visser J."/>
            <person name="Yu J.-H."/>
            <person name="Zhou M."/>
            <person name="Andersen M.R."/>
            <person name="Archer D.B."/>
            <person name="Baker S.E."/>
            <person name="Benoit I."/>
            <person name="Brakhage A.A."/>
            <person name="Braus G.H."/>
            <person name="Fischer R."/>
            <person name="Frisvad J.C."/>
            <person name="Goldman G.H."/>
            <person name="Houbraken J."/>
            <person name="Oakley B."/>
            <person name="Pocsi I."/>
            <person name="Scazzocchio C."/>
            <person name="Seiboth B."/>
            <person name="vanKuyk P.A."/>
            <person name="Wortman J."/>
            <person name="Dyer P.S."/>
            <person name="Grigoriev I.V."/>
        </authorList>
    </citation>
    <scope>NUCLEOTIDE SEQUENCE [LARGE SCALE GENOMIC DNA]</scope>
    <source>
        <strain evidence="4">DTO 134E9</strain>
    </source>
</reference>
<gene>
    <name evidence="3" type="ORF">ASPWEDRAFT_143525</name>
</gene>
<accession>A0A1L9R413</accession>
<feature type="domain" description="Nephrocystin 3-like N-terminal" evidence="2">
    <location>
        <begin position="192"/>
        <end position="241"/>
    </location>
</feature>
<organism evidence="3 4">
    <name type="scientific">Aspergillus wentii DTO 134E9</name>
    <dbReference type="NCBI Taxonomy" id="1073089"/>
    <lineage>
        <taxon>Eukaryota</taxon>
        <taxon>Fungi</taxon>
        <taxon>Dikarya</taxon>
        <taxon>Ascomycota</taxon>
        <taxon>Pezizomycotina</taxon>
        <taxon>Eurotiomycetes</taxon>
        <taxon>Eurotiomycetidae</taxon>
        <taxon>Eurotiales</taxon>
        <taxon>Aspergillaceae</taxon>
        <taxon>Aspergillus</taxon>
        <taxon>Aspergillus subgen. Cremei</taxon>
    </lineage>
</organism>
<feature type="non-terminal residue" evidence="3">
    <location>
        <position position="243"/>
    </location>
</feature>
<keyword evidence="1" id="KW-0677">Repeat</keyword>
<sequence>MSFGYGIGDFLAVLKLANDVRKRFFNAPAQFKAISEDIKSLSNVLRDIDDIEPNNGLNKAQKDRLNEISQGCHTVLQDLEGMLDRYQDIGNGEKNIQGRSRRTWKRLKWDTTEINGLQQRICERIDGFNLFLTGLSVHVSLATKEITIQTKHSVDRVHEYHDDQKRDEMLNWLSLNTYAAQQSDLCNQREEGTGKWLLSTSEFQQWVDGREQMLFCPGIPGAGKTTIVSAVVDHLHQKYYNVA</sequence>
<evidence type="ECO:0000259" key="2">
    <source>
        <dbReference type="Pfam" id="PF24883"/>
    </source>
</evidence>
<dbReference type="AlphaFoldDB" id="A0A1L9R413"/>
<dbReference type="PANTHER" id="PTHR10039:SF15">
    <property type="entry name" value="NACHT DOMAIN-CONTAINING PROTEIN"/>
    <property type="match status" value="1"/>
</dbReference>
<dbReference type="InterPro" id="IPR056884">
    <property type="entry name" value="NPHP3-like_N"/>
</dbReference>
<dbReference type="PANTHER" id="PTHR10039">
    <property type="entry name" value="AMELOGENIN"/>
    <property type="match status" value="1"/>
</dbReference>
<dbReference type="GeneID" id="63745291"/>
<dbReference type="InterPro" id="IPR027417">
    <property type="entry name" value="P-loop_NTPase"/>
</dbReference>
<evidence type="ECO:0000313" key="4">
    <source>
        <dbReference type="Proteomes" id="UP000184383"/>
    </source>
</evidence>
<dbReference type="EMBL" id="KV878218">
    <property type="protein sequence ID" value="OJJ29656.1"/>
    <property type="molecule type" value="Genomic_DNA"/>
</dbReference>
<protein>
    <recommendedName>
        <fullName evidence="2">Nephrocystin 3-like N-terminal domain-containing protein</fullName>
    </recommendedName>
</protein>
<dbReference type="VEuPathDB" id="FungiDB:ASPWEDRAFT_143525"/>
<dbReference type="Pfam" id="PF24883">
    <property type="entry name" value="NPHP3_N"/>
    <property type="match status" value="1"/>
</dbReference>
<keyword evidence="4" id="KW-1185">Reference proteome</keyword>
<dbReference type="RefSeq" id="XP_040683333.1">
    <property type="nucleotide sequence ID" value="XM_040829443.1"/>
</dbReference>
<proteinExistence type="predicted"/>
<evidence type="ECO:0000313" key="3">
    <source>
        <dbReference type="EMBL" id="OJJ29656.1"/>
    </source>
</evidence>
<dbReference type="Gene3D" id="3.40.50.300">
    <property type="entry name" value="P-loop containing nucleotide triphosphate hydrolases"/>
    <property type="match status" value="1"/>
</dbReference>